<feature type="repeat" description="WD" evidence="16">
    <location>
        <begin position="262"/>
        <end position="304"/>
    </location>
</feature>
<sequence length="1319" mass="141598">MVKRLDEINRTAVFAWSPGQQAPIIAAGTAAGALDDSFSNASELELFRLDLSSSSNCIESAGKIASPSRFNKLVWGNVSSSSPYGIIAGGLENGELSLWDPSKIIDGKSDEEAKILSNPTHTGQIRGLDFNKFQHNLLASAGSNNEVYIWDLTKPDTPYTPGQKSQKLDDITSVGWNGQVQHILATSSSTGHTVVWDLRNRKEVMTLSAPNTGGINAGRRSISSVVWHPDVATQLVTASEDDSNPVVTLWDLRHAHSPEKTLAGHSKGVLGVSWCRQDSDLLMSCGKDCKTLIWNPNSGELLGELAQDTNWTFQTEWCPRNPDLLASASFDGKIGVYSLQNSAANDAEDASKSAAQAATDDDPFSAALNAASANTTATSSSAFALRHPPKWLRCPVGATFGFGGKLVSFNNKAGQAATQAAAALPPGQAPAPQSVPRTVHINAIVTDKDTVQRAVELETALEQQSVEQLVEDRVQQAVEKDEKESWEVIKTLLAADAREQLMNYLGFQKSEVIAAVAKATAGKKGLNEEEKEGETPADAEKTDENDAAAPAQETTQEPSSEESKDEPATAAVTTEEGEAIPELKESKPDEADHSASGLFSGDDAGDDFLIQTDSNTAEQPAETEQDDGGISAAAAAANALKLAVSHEPLQLYAESSSETDRLITRAVVLGDFESAVNVCLSTDRLSDALLFAICGGGDLLARTQQAYFKRQSKSNSYLRLLESIIDEDLNSVVASVSLEEWTSVIVVLCTFAKAEDFRPLCEALGARLEEGWSSSNEPEQAKEFRRHATLCYLAAGNLEKVSRIWIAEQEEEVQQENAAENVKAISLQHLIEKVTIFRKVISFEDADLYETSETKMSYEYPLSPLYDKYCEYAELLADQGKLTTALTYLSLTPLVYRKATFDKLSVVRDRVYQACPVSVASQFTQPAAPFENKGITTKAAAFAAENQAQQAQTQHAYSQPSQYQQQQQQPGYQSYQPSTNHQQQASYAPVRSPLAAQSYAPSNNAYAPTASNATSNYTPINAYTPTAAPLTNSYAPTTATGAPTNAYAPQATPATASAASPSYGYNQPNYGGYQSNDAYGGNSQYSNNNYGANAAAARPTIPAPPPIAGIAPVARSQSQEASTPPKKAEGAWNDPPMSIAAAANAKKMKSPKMASTPTKRVTSPFPNQPSSTAFVGSPRNQHQPLHHQQQSALPPPPQGAFPPPPMSRGHVSQQGNHLPPPPQGPPRAGMMHPPPQQQQQGPPPQQFQQQYQQQQRPMAPPQGMMGGPPQQQPMGMTPPPPRNNPLPPPPMNAAAPSPLAKRAPPPPQQGGFYQPQRMN</sequence>
<feature type="compositionally biased region" description="Low complexity" evidence="17">
    <location>
        <begin position="951"/>
        <end position="978"/>
    </location>
</feature>
<dbReference type="SUPFAM" id="SSF50978">
    <property type="entry name" value="WD40 repeat-like"/>
    <property type="match status" value="1"/>
</dbReference>
<keyword evidence="9" id="KW-0256">Endoplasmic reticulum</keyword>
<evidence type="ECO:0000256" key="4">
    <source>
        <dbReference type="ARBA" id="ARBA00013507"/>
    </source>
</evidence>
<comment type="similarity">
    <text evidence="3">Belongs to the WD repeat SEC31 family.</text>
</comment>
<reference evidence="18 19" key="1">
    <citation type="submission" date="2019-09" db="EMBL/GenBank/DDBJ databases">
        <authorList>
            <consortium name="DOE Joint Genome Institute"/>
            <person name="Mondo S.J."/>
            <person name="Navarro-Mendoza M.I."/>
            <person name="Perez-Arques C."/>
            <person name="Panchal S."/>
            <person name="Nicolas F.E."/>
            <person name="Ganguly P."/>
            <person name="Pangilinan J."/>
            <person name="Grigoriev I."/>
            <person name="Heitman J."/>
            <person name="Sanya K."/>
            <person name="Garre V."/>
        </authorList>
    </citation>
    <scope>NUCLEOTIDE SEQUENCE [LARGE SCALE GENOMIC DNA]</scope>
    <source>
        <strain evidence="18 19">MU402</strain>
    </source>
</reference>
<keyword evidence="13" id="KW-0968">Cytoplasmic vesicle</keyword>
<feature type="region of interest" description="Disordered" evidence="17">
    <location>
        <begin position="951"/>
        <end position="990"/>
    </location>
</feature>
<evidence type="ECO:0000256" key="17">
    <source>
        <dbReference type="SAM" id="MobiDB-lite"/>
    </source>
</evidence>
<organism evidence="18 19">
    <name type="scientific">Mucor circinelloides f. lusitanicus</name>
    <name type="common">Mucor racemosus var. lusitanicus</name>
    <dbReference type="NCBI Taxonomy" id="29924"/>
    <lineage>
        <taxon>Eukaryota</taxon>
        <taxon>Fungi</taxon>
        <taxon>Fungi incertae sedis</taxon>
        <taxon>Mucoromycota</taxon>
        <taxon>Mucoromycotina</taxon>
        <taxon>Mucoromycetes</taxon>
        <taxon>Mucorales</taxon>
        <taxon>Mucorineae</taxon>
        <taxon>Mucoraceae</taxon>
        <taxon>Mucor</taxon>
    </lineage>
</organism>
<dbReference type="GO" id="GO:0030127">
    <property type="term" value="C:COPII vesicle coat"/>
    <property type="evidence" value="ECO:0007669"/>
    <property type="project" value="TreeGrafter"/>
</dbReference>
<evidence type="ECO:0000256" key="8">
    <source>
        <dbReference type="ARBA" id="ARBA00022737"/>
    </source>
</evidence>
<protein>
    <recommendedName>
        <fullName evidence="5">Protein transport protein SEC31</fullName>
    </recommendedName>
    <alternativeName>
        <fullName evidence="4">Protein transport protein sec31</fullName>
    </alternativeName>
</protein>
<dbReference type="Proteomes" id="UP000469890">
    <property type="component" value="Unassembled WGS sequence"/>
</dbReference>
<evidence type="ECO:0000256" key="10">
    <source>
        <dbReference type="ARBA" id="ARBA00022892"/>
    </source>
</evidence>
<feature type="compositionally biased region" description="Low complexity" evidence="17">
    <location>
        <begin position="1309"/>
        <end position="1319"/>
    </location>
</feature>
<evidence type="ECO:0000256" key="5">
    <source>
        <dbReference type="ARBA" id="ARBA00021236"/>
    </source>
</evidence>
<evidence type="ECO:0000313" key="19">
    <source>
        <dbReference type="Proteomes" id="UP000469890"/>
    </source>
</evidence>
<comment type="caution">
    <text evidence="18">The sequence shown here is derived from an EMBL/GenBank/DDBJ whole genome shotgun (WGS) entry which is preliminary data.</text>
</comment>
<dbReference type="Gene3D" id="1.25.40.1030">
    <property type="match status" value="1"/>
</dbReference>
<comment type="subcellular location">
    <subcellularLocation>
        <location evidence="1">Cytoplasmic vesicle</location>
        <location evidence="1">COPII-coated vesicle membrane</location>
        <topology evidence="1">Peripheral membrane protein</topology>
        <orientation evidence="1">Cytoplasmic side</orientation>
    </subcellularLocation>
    <subcellularLocation>
        <location evidence="2">Endoplasmic reticulum membrane</location>
        <topology evidence="2">Peripheral membrane protein</topology>
        <orientation evidence="2">Cytoplasmic side</orientation>
    </subcellularLocation>
</comment>
<gene>
    <name evidence="18" type="ORF">FB192DRAFT_1010032</name>
</gene>
<dbReference type="InterPro" id="IPR001680">
    <property type="entry name" value="WD40_rpt"/>
</dbReference>
<evidence type="ECO:0000256" key="7">
    <source>
        <dbReference type="ARBA" id="ARBA00022574"/>
    </source>
</evidence>
<dbReference type="InterPro" id="IPR019775">
    <property type="entry name" value="WD40_repeat_CS"/>
</dbReference>
<feature type="repeat" description="WD" evidence="16">
    <location>
        <begin position="118"/>
        <end position="160"/>
    </location>
</feature>
<dbReference type="GO" id="GO:0015031">
    <property type="term" value="P:protein transport"/>
    <property type="evidence" value="ECO:0007669"/>
    <property type="project" value="UniProtKB-KW"/>
</dbReference>
<proteinExistence type="inferred from homology"/>
<feature type="compositionally biased region" description="Polar residues" evidence="17">
    <location>
        <begin position="1153"/>
        <end position="1192"/>
    </location>
</feature>
<evidence type="ECO:0000256" key="9">
    <source>
        <dbReference type="ARBA" id="ARBA00022824"/>
    </source>
</evidence>
<evidence type="ECO:0000313" key="18">
    <source>
        <dbReference type="EMBL" id="KAF1806608.1"/>
    </source>
</evidence>
<dbReference type="Pfam" id="PF00400">
    <property type="entry name" value="WD40"/>
    <property type="match status" value="2"/>
</dbReference>
<dbReference type="PROSITE" id="PS50082">
    <property type="entry name" value="WD_REPEATS_2"/>
    <property type="match status" value="2"/>
</dbReference>
<evidence type="ECO:0000256" key="16">
    <source>
        <dbReference type="PROSITE-ProRule" id="PRU00221"/>
    </source>
</evidence>
<evidence type="ECO:0000256" key="12">
    <source>
        <dbReference type="ARBA" id="ARBA00023136"/>
    </source>
</evidence>
<evidence type="ECO:0000256" key="13">
    <source>
        <dbReference type="ARBA" id="ARBA00023329"/>
    </source>
</evidence>
<evidence type="ECO:0000256" key="3">
    <source>
        <dbReference type="ARBA" id="ARBA00009358"/>
    </source>
</evidence>
<keyword evidence="12" id="KW-0472">Membrane</keyword>
<comment type="subunit">
    <text evidence="15">The COPII coat is composed of at least 5 proteins: the SEC23/24 complex, the SEC13/31 complex, and the protein SAR1. SEC13 and SEC31 make a 2:2 tetramer that forms the edge element of the COPII outer coat. The tetramer self-assembles in multiple copies to form the complete polyhedral cage. Interacts (via WD 8) with SEC13.</text>
</comment>
<accession>A0A8H4BS75</accession>
<feature type="compositionally biased region" description="Pro residues" evidence="17">
    <location>
        <begin position="1193"/>
        <end position="1206"/>
    </location>
</feature>
<keyword evidence="11" id="KW-0653">Protein transport</keyword>
<evidence type="ECO:0000256" key="14">
    <source>
        <dbReference type="ARBA" id="ARBA00025471"/>
    </source>
</evidence>
<dbReference type="GO" id="GO:0070971">
    <property type="term" value="C:endoplasmic reticulum exit site"/>
    <property type="evidence" value="ECO:0007669"/>
    <property type="project" value="TreeGrafter"/>
</dbReference>
<dbReference type="InterPro" id="IPR036322">
    <property type="entry name" value="WD40_repeat_dom_sf"/>
</dbReference>
<dbReference type="EMBL" id="JAAECE010000001">
    <property type="protein sequence ID" value="KAF1806608.1"/>
    <property type="molecule type" value="Genomic_DNA"/>
</dbReference>
<feature type="compositionally biased region" description="Low complexity" evidence="17">
    <location>
        <begin position="1246"/>
        <end position="1275"/>
    </location>
</feature>
<feature type="region of interest" description="Disordered" evidence="17">
    <location>
        <begin position="521"/>
        <end position="609"/>
    </location>
</feature>
<dbReference type="InterPro" id="IPR015943">
    <property type="entry name" value="WD40/YVTN_repeat-like_dom_sf"/>
</dbReference>
<keyword evidence="10" id="KW-0931">ER-Golgi transport</keyword>
<evidence type="ECO:0000256" key="11">
    <source>
        <dbReference type="ARBA" id="ARBA00022927"/>
    </source>
</evidence>
<dbReference type="GO" id="GO:0005789">
    <property type="term" value="C:endoplasmic reticulum membrane"/>
    <property type="evidence" value="ECO:0007669"/>
    <property type="project" value="UniProtKB-SubCell"/>
</dbReference>
<evidence type="ECO:0000256" key="15">
    <source>
        <dbReference type="ARBA" id="ARBA00025864"/>
    </source>
</evidence>
<dbReference type="PANTHER" id="PTHR13923">
    <property type="entry name" value="SEC31-RELATED PROTEIN"/>
    <property type="match status" value="1"/>
</dbReference>
<feature type="compositionally biased region" description="Pro residues" evidence="17">
    <location>
        <begin position="1276"/>
        <end position="1291"/>
    </location>
</feature>
<feature type="compositionally biased region" description="Pro residues" evidence="17">
    <location>
        <begin position="1232"/>
        <end position="1245"/>
    </location>
</feature>
<dbReference type="GO" id="GO:0007029">
    <property type="term" value="P:endoplasmic reticulum organization"/>
    <property type="evidence" value="ECO:0007669"/>
    <property type="project" value="TreeGrafter"/>
</dbReference>
<dbReference type="PROSITE" id="PS00678">
    <property type="entry name" value="WD_REPEATS_1"/>
    <property type="match status" value="1"/>
</dbReference>
<comment type="function">
    <text evidence="14">Component of the coat protein complex II (COPII) which promotes the formation of transport vesicles from the endoplasmic reticulum (ER). The coat has two main functions, the physical deformation of the endoplasmic reticulum membrane into vesicles and the selection of cargo molecules.</text>
</comment>
<evidence type="ECO:0000256" key="6">
    <source>
        <dbReference type="ARBA" id="ARBA00022448"/>
    </source>
</evidence>
<dbReference type="SMART" id="SM00320">
    <property type="entry name" value="WD40"/>
    <property type="match status" value="5"/>
</dbReference>
<dbReference type="PANTHER" id="PTHR13923:SF11">
    <property type="entry name" value="SECRETORY 31, ISOFORM D"/>
    <property type="match status" value="1"/>
</dbReference>
<dbReference type="InterPro" id="IPR040251">
    <property type="entry name" value="SEC31-like"/>
</dbReference>
<dbReference type="FunFam" id="2.130.10.10:FF:000526">
    <property type="entry name" value="Protein transport protein SEC31"/>
    <property type="match status" value="1"/>
</dbReference>
<feature type="compositionally biased region" description="Low complexity" evidence="17">
    <location>
        <begin position="1293"/>
        <end position="1302"/>
    </location>
</feature>
<keyword evidence="7 16" id="KW-0853">WD repeat</keyword>
<evidence type="ECO:0000256" key="2">
    <source>
        <dbReference type="ARBA" id="ARBA00004397"/>
    </source>
</evidence>
<dbReference type="GO" id="GO:0005198">
    <property type="term" value="F:structural molecule activity"/>
    <property type="evidence" value="ECO:0007669"/>
    <property type="project" value="TreeGrafter"/>
</dbReference>
<evidence type="ECO:0000256" key="1">
    <source>
        <dbReference type="ARBA" id="ARBA00004299"/>
    </source>
</evidence>
<dbReference type="Gene3D" id="2.130.10.10">
    <property type="entry name" value="YVTN repeat-like/Quinoprotein amine dehydrogenase"/>
    <property type="match status" value="1"/>
</dbReference>
<name>A0A8H4BS75_MUCCL</name>
<dbReference type="GO" id="GO:0090110">
    <property type="term" value="P:COPII-coated vesicle cargo loading"/>
    <property type="evidence" value="ECO:0007669"/>
    <property type="project" value="TreeGrafter"/>
</dbReference>
<feature type="compositionally biased region" description="Basic and acidic residues" evidence="17">
    <location>
        <begin position="581"/>
        <end position="593"/>
    </location>
</feature>
<feature type="region of interest" description="Disordered" evidence="17">
    <location>
        <begin position="1106"/>
        <end position="1319"/>
    </location>
</feature>
<keyword evidence="6" id="KW-0813">Transport</keyword>
<keyword evidence="8" id="KW-0677">Repeat</keyword>